<dbReference type="PANTHER" id="PTHR32552:SF68">
    <property type="entry name" value="FERRICHROME OUTER MEMBRANE TRANSPORTER_PHAGE RECEPTOR"/>
    <property type="match status" value="1"/>
</dbReference>
<accession>A0A1G7DSB5</accession>
<reference evidence="18 19" key="1">
    <citation type="submission" date="2016-10" db="EMBL/GenBank/DDBJ databases">
        <authorList>
            <person name="de Groot N.N."/>
        </authorList>
    </citation>
    <scope>NUCLEOTIDE SEQUENCE [LARGE SCALE GENOMIC DNA]</scope>
    <source>
        <strain evidence="18 19">47C3B</strain>
    </source>
</reference>
<sequence>MEYFWPLFIISLNKMKQPGQFLRSLLSLPFIAFLLFINTPPASAQQVRGTIKGRVLTTENKPAENVSIALKGTKYGTLTDDNGYFIFKAAAGNYTLVVSLVGTTSQEKIIEVTAGQTIVVVPDFTINITANALNEVNIKASNRVNKFKRSKSEDVAKMPLNNLENPQSYTTVSKELLTEQGSFSADDAIKNAAGITKLWQATSRVGDGGAYFTLRGFTVQTSLRNGMTGNVATTIDAANLEKLEIIKGPSGTLYGSSLISYGGLINRVTKKPFETSAGEISYSFGSYGLNRVSADYNTPLDSGKKALLRINTAYNNINSFQDNGYSKNFAFDPSFSYQVNDRLKLSFEAEINHVVGTTPVIYFFNTTMADLGVSRADQLNLDYKRSYQSNDIINASSNVNFFAQADYKISDQWRSQTNISTTNSSGGGPQTYFYLLPGNDNLSRNVWELNGNTNSLQVQQNFIGDFKIGTLRNRLVVGLDFMNDRSNIKYIDPNHGSDNFDIINLNGPIANYDHFNRTKVDSLFQNVPSTTSYNRYSNYNYSAYASDVLNITDNLLAMASLRVDHFNTKSVDNPTTGEASVSFSQTTLSPKFGLVYQVIKDKVSVFGNYMNGFSNPGYNLAYDAATDKNVSRLFKSEQANQWEGGVKLDVFNGKLSSTISYYDISVKNKIRSDADHPNASVQDGTQKSRGFEAEVIANPVSGFNIIAGYSHNYSIMEKSSDYDNGRRPQTAGPVNSANFWLSYTITAGDVKGLGLGFGGNYASDNRILDNSYNGVFTLPSYTVLNTGVFYNKEKYRLALNVNNLTDKKYYTGYTTVNPQVLRQVIASLTYKF</sequence>
<evidence type="ECO:0000256" key="2">
    <source>
        <dbReference type="ARBA" id="ARBA00009810"/>
    </source>
</evidence>
<dbReference type="GO" id="GO:0038023">
    <property type="term" value="F:signaling receptor activity"/>
    <property type="evidence" value="ECO:0007669"/>
    <property type="project" value="InterPro"/>
</dbReference>
<feature type="domain" description="TonB-dependent receptor plug" evidence="17">
    <location>
        <begin position="163"/>
        <end position="257"/>
    </location>
</feature>
<keyword evidence="3 14" id="KW-0813">Transport</keyword>
<evidence type="ECO:0000256" key="15">
    <source>
        <dbReference type="RuleBase" id="RU003357"/>
    </source>
</evidence>
<evidence type="ECO:0000256" key="5">
    <source>
        <dbReference type="ARBA" id="ARBA00022496"/>
    </source>
</evidence>
<dbReference type="Pfam" id="PF13715">
    <property type="entry name" value="CarbopepD_reg_2"/>
    <property type="match status" value="1"/>
</dbReference>
<comment type="subcellular location">
    <subcellularLocation>
        <location evidence="1 14">Cell outer membrane</location>
        <topology evidence="1 14">Multi-pass membrane protein</topology>
    </subcellularLocation>
</comment>
<evidence type="ECO:0000256" key="13">
    <source>
        <dbReference type="ARBA" id="ARBA00023237"/>
    </source>
</evidence>
<dbReference type="GO" id="GO:0009279">
    <property type="term" value="C:cell outer membrane"/>
    <property type="evidence" value="ECO:0007669"/>
    <property type="project" value="UniProtKB-SubCell"/>
</dbReference>
<evidence type="ECO:0000256" key="4">
    <source>
        <dbReference type="ARBA" id="ARBA00022452"/>
    </source>
</evidence>
<dbReference type="NCBIfam" id="TIGR01783">
    <property type="entry name" value="TonB-siderophor"/>
    <property type="match status" value="1"/>
</dbReference>
<dbReference type="Pfam" id="PF00593">
    <property type="entry name" value="TonB_dep_Rec_b-barrel"/>
    <property type="match status" value="1"/>
</dbReference>
<evidence type="ECO:0000259" key="16">
    <source>
        <dbReference type="Pfam" id="PF00593"/>
    </source>
</evidence>
<protein>
    <submittedName>
        <fullName evidence="18">Iron complex outermembrane recepter protein</fullName>
    </submittedName>
</protein>
<dbReference type="InterPro" id="IPR008969">
    <property type="entry name" value="CarboxyPept-like_regulatory"/>
</dbReference>
<dbReference type="Gene3D" id="2.40.170.20">
    <property type="entry name" value="TonB-dependent receptor, beta-barrel domain"/>
    <property type="match status" value="1"/>
</dbReference>
<keyword evidence="7" id="KW-0732">Signal</keyword>
<dbReference type="STRING" id="1391627.SAMN05216464_10788"/>
<evidence type="ECO:0000256" key="14">
    <source>
        <dbReference type="PROSITE-ProRule" id="PRU01360"/>
    </source>
</evidence>
<dbReference type="GO" id="GO:0015344">
    <property type="term" value="F:siderophore uptake transmembrane transporter activity"/>
    <property type="evidence" value="ECO:0007669"/>
    <property type="project" value="TreeGrafter"/>
</dbReference>
<proteinExistence type="inferred from homology"/>
<keyword evidence="12" id="KW-0675">Receptor</keyword>
<organism evidence="18 19">
    <name type="scientific">Mucilaginibacter pineti</name>
    <dbReference type="NCBI Taxonomy" id="1391627"/>
    <lineage>
        <taxon>Bacteria</taxon>
        <taxon>Pseudomonadati</taxon>
        <taxon>Bacteroidota</taxon>
        <taxon>Sphingobacteriia</taxon>
        <taxon>Sphingobacteriales</taxon>
        <taxon>Sphingobacteriaceae</taxon>
        <taxon>Mucilaginibacter</taxon>
    </lineage>
</organism>
<gene>
    <name evidence="18" type="ORF">SAMN05216464_10788</name>
</gene>
<evidence type="ECO:0000256" key="12">
    <source>
        <dbReference type="ARBA" id="ARBA00023170"/>
    </source>
</evidence>
<dbReference type="InterPro" id="IPR039426">
    <property type="entry name" value="TonB-dep_rcpt-like"/>
</dbReference>
<keyword evidence="19" id="KW-1185">Reference proteome</keyword>
<dbReference type="SUPFAM" id="SSF56935">
    <property type="entry name" value="Porins"/>
    <property type="match status" value="1"/>
</dbReference>
<evidence type="ECO:0000256" key="6">
    <source>
        <dbReference type="ARBA" id="ARBA00022692"/>
    </source>
</evidence>
<dbReference type="Gene3D" id="2.170.130.10">
    <property type="entry name" value="TonB-dependent receptor, plug domain"/>
    <property type="match status" value="1"/>
</dbReference>
<evidence type="ECO:0000256" key="8">
    <source>
        <dbReference type="ARBA" id="ARBA00023004"/>
    </source>
</evidence>
<evidence type="ECO:0000256" key="1">
    <source>
        <dbReference type="ARBA" id="ARBA00004571"/>
    </source>
</evidence>
<dbReference type="PROSITE" id="PS52016">
    <property type="entry name" value="TONB_DEPENDENT_REC_3"/>
    <property type="match status" value="1"/>
</dbReference>
<dbReference type="GO" id="GO:0015891">
    <property type="term" value="P:siderophore transport"/>
    <property type="evidence" value="ECO:0007669"/>
    <property type="project" value="InterPro"/>
</dbReference>
<dbReference type="CDD" id="cd01347">
    <property type="entry name" value="ligand_gated_channel"/>
    <property type="match status" value="1"/>
</dbReference>
<dbReference type="AlphaFoldDB" id="A0A1G7DSB5"/>
<evidence type="ECO:0000256" key="11">
    <source>
        <dbReference type="ARBA" id="ARBA00023136"/>
    </source>
</evidence>
<dbReference type="InterPro" id="IPR012910">
    <property type="entry name" value="Plug_dom"/>
</dbReference>
<evidence type="ECO:0000313" key="18">
    <source>
        <dbReference type="EMBL" id="SDE54046.1"/>
    </source>
</evidence>
<comment type="similarity">
    <text evidence="2 14 15">Belongs to the TonB-dependent receptor family.</text>
</comment>
<name>A0A1G7DSB5_9SPHI</name>
<keyword evidence="6 14" id="KW-0812">Transmembrane</keyword>
<evidence type="ECO:0000256" key="10">
    <source>
        <dbReference type="ARBA" id="ARBA00023077"/>
    </source>
</evidence>
<dbReference type="InterPro" id="IPR000531">
    <property type="entry name" value="Beta-barrel_TonB"/>
</dbReference>
<evidence type="ECO:0000313" key="19">
    <source>
        <dbReference type="Proteomes" id="UP000199072"/>
    </source>
</evidence>
<keyword evidence="5" id="KW-0410">Iron transport</keyword>
<evidence type="ECO:0000256" key="3">
    <source>
        <dbReference type="ARBA" id="ARBA00022448"/>
    </source>
</evidence>
<dbReference type="InterPro" id="IPR010105">
    <property type="entry name" value="TonB_sidphr_rcpt"/>
</dbReference>
<dbReference type="InterPro" id="IPR036942">
    <property type="entry name" value="Beta-barrel_TonB_sf"/>
</dbReference>
<dbReference type="SUPFAM" id="SSF49464">
    <property type="entry name" value="Carboxypeptidase regulatory domain-like"/>
    <property type="match status" value="1"/>
</dbReference>
<dbReference type="EMBL" id="FNAI01000007">
    <property type="protein sequence ID" value="SDE54046.1"/>
    <property type="molecule type" value="Genomic_DNA"/>
</dbReference>
<keyword evidence="8" id="KW-0408">Iron</keyword>
<dbReference type="PANTHER" id="PTHR32552">
    <property type="entry name" value="FERRICHROME IRON RECEPTOR-RELATED"/>
    <property type="match status" value="1"/>
</dbReference>
<dbReference type="InterPro" id="IPR037066">
    <property type="entry name" value="Plug_dom_sf"/>
</dbReference>
<evidence type="ECO:0000256" key="7">
    <source>
        <dbReference type="ARBA" id="ARBA00022729"/>
    </source>
</evidence>
<evidence type="ECO:0000256" key="9">
    <source>
        <dbReference type="ARBA" id="ARBA00023065"/>
    </source>
</evidence>
<keyword evidence="4 14" id="KW-1134">Transmembrane beta strand</keyword>
<keyword evidence="13 14" id="KW-0998">Cell outer membrane</keyword>
<feature type="domain" description="TonB-dependent receptor-like beta-barrel" evidence="16">
    <location>
        <begin position="380"/>
        <end position="804"/>
    </location>
</feature>
<dbReference type="Proteomes" id="UP000199072">
    <property type="component" value="Unassembled WGS sequence"/>
</dbReference>
<dbReference type="Pfam" id="PF07715">
    <property type="entry name" value="Plug"/>
    <property type="match status" value="1"/>
</dbReference>
<keyword evidence="11 14" id="KW-0472">Membrane</keyword>
<keyword evidence="9" id="KW-0406">Ion transport</keyword>
<dbReference type="Gene3D" id="2.60.40.1120">
    <property type="entry name" value="Carboxypeptidase-like, regulatory domain"/>
    <property type="match status" value="1"/>
</dbReference>
<evidence type="ECO:0000259" key="17">
    <source>
        <dbReference type="Pfam" id="PF07715"/>
    </source>
</evidence>
<keyword evidence="10 15" id="KW-0798">TonB box</keyword>